<dbReference type="PANTHER" id="PTHR36505">
    <property type="entry name" value="BLR1072 PROTEIN"/>
    <property type="match status" value="1"/>
</dbReference>
<evidence type="ECO:0000313" key="5">
    <source>
        <dbReference type="Proteomes" id="UP000294325"/>
    </source>
</evidence>
<dbReference type="SUPFAM" id="SSF50346">
    <property type="entry name" value="PRC-barrel domain"/>
    <property type="match status" value="1"/>
</dbReference>
<dbReference type="PANTHER" id="PTHR36505:SF1">
    <property type="entry name" value="BLR1072 PROTEIN"/>
    <property type="match status" value="1"/>
</dbReference>
<sequence length="206" mass="23156">MNTVKWKTSFISAVLMALIAGPVWSVGTEGQGGQGMERERSTEQTGREGWASQRQEVGQGAAMSSELYNKTADEIIGMEVIGTQDEQIGEVDNLVQNRDTNNVEAVIATGQILGMGGKKVTVPLNELQLQEDKLKTALTQEQLEQRPEYKEEAVRYSEITQKDRPISDFAAFEQESEQQRSRQFEEPAERGEQSPQREEERESPQY</sequence>
<dbReference type="KEGG" id="nwr:E3U44_13980"/>
<feature type="signal peptide" evidence="2">
    <location>
        <begin position="1"/>
        <end position="25"/>
    </location>
</feature>
<feature type="region of interest" description="Disordered" evidence="1">
    <location>
        <begin position="145"/>
        <end position="206"/>
    </location>
</feature>
<feature type="compositionally biased region" description="Basic and acidic residues" evidence="1">
    <location>
        <begin position="36"/>
        <end position="46"/>
    </location>
</feature>
<reference evidence="4 5" key="1">
    <citation type="submission" date="2019-03" db="EMBL/GenBank/DDBJ databases">
        <title>The genome sequence of Nitrosococcus wardiae strain D1FHST reveals the archetypal metabolic capacity of ammonia-oxidizing Gammaproteobacteria.</title>
        <authorList>
            <person name="Wang L."/>
            <person name="Lim C.K."/>
            <person name="Hanson T.E."/>
            <person name="Dang H."/>
            <person name="Klotz M.G."/>
        </authorList>
    </citation>
    <scope>NUCLEOTIDE SEQUENCE [LARGE SCALE GENOMIC DNA]</scope>
    <source>
        <strain evidence="4 5">D1FHS</strain>
    </source>
</reference>
<protein>
    <submittedName>
        <fullName evidence="4">PRC-barrel domain containing protein</fullName>
    </submittedName>
</protein>
<feature type="compositionally biased region" description="Basic and acidic residues" evidence="1">
    <location>
        <begin position="145"/>
        <end position="166"/>
    </location>
</feature>
<dbReference type="AlphaFoldDB" id="A0A4P7BZ55"/>
<evidence type="ECO:0000313" key="4">
    <source>
        <dbReference type="EMBL" id="QBQ55493.1"/>
    </source>
</evidence>
<organism evidence="4 5">
    <name type="scientific">Nitrosococcus wardiae</name>
    <dbReference type="NCBI Taxonomy" id="1814290"/>
    <lineage>
        <taxon>Bacteria</taxon>
        <taxon>Pseudomonadati</taxon>
        <taxon>Pseudomonadota</taxon>
        <taxon>Gammaproteobacteria</taxon>
        <taxon>Chromatiales</taxon>
        <taxon>Chromatiaceae</taxon>
        <taxon>Nitrosococcus</taxon>
    </lineage>
</organism>
<keyword evidence="5" id="KW-1185">Reference proteome</keyword>
<dbReference type="OrthoDB" id="6182585at2"/>
<dbReference type="EMBL" id="CP038033">
    <property type="protein sequence ID" value="QBQ55493.1"/>
    <property type="molecule type" value="Genomic_DNA"/>
</dbReference>
<evidence type="ECO:0000256" key="1">
    <source>
        <dbReference type="SAM" id="MobiDB-lite"/>
    </source>
</evidence>
<keyword evidence="2" id="KW-0732">Signal</keyword>
<feature type="chain" id="PRO_5021027885" evidence="2">
    <location>
        <begin position="26"/>
        <end position="206"/>
    </location>
</feature>
<dbReference type="Gene3D" id="2.30.30.240">
    <property type="entry name" value="PRC-barrel domain"/>
    <property type="match status" value="1"/>
</dbReference>
<dbReference type="InterPro" id="IPR027275">
    <property type="entry name" value="PRC-brl_dom"/>
</dbReference>
<feature type="compositionally biased region" description="Basic and acidic residues" evidence="1">
    <location>
        <begin position="177"/>
        <end position="206"/>
    </location>
</feature>
<dbReference type="Proteomes" id="UP000294325">
    <property type="component" value="Chromosome"/>
</dbReference>
<feature type="domain" description="PRC-barrel" evidence="3">
    <location>
        <begin position="72"/>
        <end position="141"/>
    </location>
</feature>
<proteinExistence type="predicted"/>
<feature type="region of interest" description="Disordered" evidence="1">
    <location>
        <begin position="28"/>
        <end position="58"/>
    </location>
</feature>
<dbReference type="Pfam" id="PF05239">
    <property type="entry name" value="PRC"/>
    <property type="match status" value="1"/>
</dbReference>
<evidence type="ECO:0000259" key="3">
    <source>
        <dbReference type="Pfam" id="PF05239"/>
    </source>
</evidence>
<evidence type="ECO:0000256" key="2">
    <source>
        <dbReference type="SAM" id="SignalP"/>
    </source>
</evidence>
<gene>
    <name evidence="4" type="ORF">E3U44_13980</name>
</gene>
<name>A0A4P7BZ55_9GAMM</name>
<accession>A0A4P7BZ55</accession>
<dbReference type="InterPro" id="IPR011033">
    <property type="entry name" value="PRC_barrel-like_sf"/>
</dbReference>
<dbReference type="RefSeq" id="WP_134358752.1">
    <property type="nucleotide sequence ID" value="NZ_CP038033.1"/>
</dbReference>